<evidence type="ECO:0000256" key="6">
    <source>
        <dbReference type="SAM" id="MobiDB-lite"/>
    </source>
</evidence>
<gene>
    <name evidence="8" type="ORF">LITE_LOCUS7960</name>
</gene>
<organism evidence="8 9">
    <name type="scientific">Linum tenue</name>
    <dbReference type="NCBI Taxonomy" id="586396"/>
    <lineage>
        <taxon>Eukaryota</taxon>
        <taxon>Viridiplantae</taxon>
        <taxon>Streptophyta</taxon>
        <taxon>Embryophyta</taxon>
        <taxon>Tracheophyta</taxon>
        <taxon>Spermatophyta</taxon>
        <taxon>Magnoliopsida</taxon>
        <taxon>eudicotyledons</taxon>
        <taxon>Gunneridae</taxon>
        <taxon>Pentapetalae</taxon>
        <taxon>rosids</taxon>
        <taxon>fabids</taxon>
        <taxon>Malpighiales</taxon>
        <taxon>Linaceae</taxon>
        <taxon>Linum</taxon>
    </lineage>
</organism>
<feature type="domain" description="TF-B3" evidence="7">
    <location>
        <begin position="3"/>
        <end position="99"/>
    </location>
</feature>
<evidence type="ECO:0000256" key="5">
    <source>
        <dbReference type="ARBA" id="ARBA00023242"/>
    </source>
</evidence>
<keyword evidence="9" id="KW-1185">Reference proteome</keyword>
<protein>
    <recommendedName>
        <fullName evidence="7">TF-B3 domain-containing protein</fullName>
    </recommendedName>
</protein>
<keyword evidence="4" id="KW-0804">Transcription</keyword>
<feature type="region of interest" description="Disordered" evidence="6">
    <location>
        <begin position="115"/>
        <end position="183"/>
    </location>
</feature>
<keyword evidence="2" id="KW-0805">Transcription regulation</keyword>
<accession>A0AAV0I8L5</accession>
<dbReference type="PANTHER" id="PTHR31920:SF135">
    <property type="entry name" value="B3 DOMAIN-CONTAINING PROTEIN OS03G0621600-RELATED"/>
    <property type="match status" value="1"/>
</dbReference>
<evidence type="ECO:0000256" key="1">
    <source>
        <dbReference type="ARBA" id="ARBA00004123"/>
    </source>
</evidence>
<keyword evidence="5" id="KW-0539">Nucleus</keyword>
<evidence type="ECO:0000256" key="2">
    <source>
        <dbReference type="ARBA" id="ARBA00023015"/>
    </source>
</evidence>
<name>A0AAV0I8L5_9ROSI</name>
<dbReference type="PROSITE" id="PS50863">
    <property type="entry name" value="B3"/>
    <property type="match status" value="1"/>
</dbReference>
<dbReference type="GO" id="GO:0003677">
    <property type="term" value="F:DNA binding"/>
    <property type="evidence" value="ECO:0007669"/>
    <property type="project" value="UniProtKB-KW"/>
</dbReference>
<sequence>MAYFLKHLTEEIMALKKLLIPPEFISNCGRVNLTNPVVLEPTVGDPPEVELELYEDARGFWLRNGWQEFADRYSLTHGNYLLFEYKSFSRFKLVMFGANGVDVMCPASSFHNVGSNRNNQEFPEAEREEEIRGSPVAGDGGRQPARPRSAENAKQKTFMATRKGRTADGGQRGKRSQFGRDRAETSHIPAMAEHAEGMPKPGRVNTSTSSVSPSFFITINPNHMKNHLVVGSLICHRPNSHFPFLLSSRLRSRKIDFSIFFFSH</sequence>
<proteinExistence type="predicted"/>
<dbReference type="Gene3D" id="2.40.330.10">
    <property type="entry name" value="DNA-binding pseudobarrel domain"/>
    <property type="match status" value="1"/>
</dbReference>
<dbReference type="InterPro" id="IPR015300">
    <property type="entry name" value="DNA-bd_pseudobarrel_sf"/>
</dbReference>
<dbReference type="Proteomes" id="UP001154282">
    <property type="component" value="Unassembled WGS sequence"/>
</dbReference>
<dbReference type="SMART" id="SM01019">
    <property type="entry name" value="B3"/>
    <property type="match status" value="1"/>
</dbReference>
<dbReference type="GO" id="GO:0005634">
    <property type="term" value="C:nucleus"/>
    <property type="evidence" value="ECO:0007669"/>
    <property type="project" value="UniProtKB-SubCell"/>
</dbReference>
<dbReference type="AlphaFoldDB" id="A0AAV0I8L5"/>
<comment type="subcellular location">
    <subcellularLocation>
        <location evidence="1">Nucleus</location>
    </subcellularLocation>
</comment>
<dbReference type="InterPro" id="IPR050655">
    <property type="entry name" value="Plant_B3_domain"/>
</dbReference>
<dbReference type="EMBL" id="CAMGYJ010000003">
    <property type="protein sequence ID" value="CAI0393514.1"/>
    <property type="molecule type" value="Genomic_DNA"/>
</dbReference>
<dbReference type="InterPro" id="IPR003340">
    <property type="entry name" value="B3_DNA-bd"/>
</dbReference>
<dbReference type="SUPFAM" id="SSF101936">
    <property type="entry name" value="DNA-binding pseudobarrel domain"/>
    <property type="match status" value="1"/>
</dbReference>
<evidence type="ECO:0000313" key="9">
    <source>
        <dbReference type="Proteomes" id="UP001154282"/>
    </source>
</evidence>
<evidence type="ECO:0000256" key="3">
    <source>
        <dbReference type="ARBA" id="ARBA00023125"/>
    </source>
</evidence>
<keyword evidence="3" id="KW-0238">DNA-binding</keyword>
<evidence type="ECO:0000313" key="8">
    <source>
        <dbReference type="EMBL" id="CAI0393514.1"/>
    </source>
</evidence>
<evidence type="ECO:0000256" key="4">
    <source>
        <dbReference type="ARBA" id="ARBA00023163"/>
    </source>
</evidence>
<comment type="caution">
    <text evidence="8">The sequence shown here is derived from an EMBL/GenBank/DDBJ whole genome shotgun (WGS) entry which is preliminary data.</text>
</comment>
<dbReference type="PANTHER" id="PTHR31920">
    <property type="entry name" value="B3 DOMAIN-CONTAINING"/>
    <property type="match status" value="1"/>
</dbReference>
<dbReference type="Pfam" id="PF02362">
    <property type="entry name" value="B3"/>
    <property type="match status" value="1"/>
</dbReference>
<evidence type="ECO:0000259" key="7">
    <source>
        <dbReference type="PROSITE" id="PS50863"/>
    </source>
</evidence>
<reference evidence="8" key="1">
    <citation type="submission" date="2022-08" db="EMBL/GenBank/DDBJ databases">
        <authorList>
            <person name="Gutierrez-Valencia J."/>
        </authorList>
    </citation>
    <scope>NUCLEOTIDE SEQUENCE</scope>
</reference>
<dbReference type="CDD" id="cd10017">
    <property type="entry name" value="B3_DNA"/>
    <property type="match status" value="1"/>
</dbReference>